<evidence type="ECO:0000256" key="1">
    <source>
        <dbReference type="ARBA" id="ARBA00022723"/>
    </source>
</evidence>
<keyword evidence="2" id="KW-0862">Zinc</keyword>
<feature type="compositionally biased region" description="Polar residues" evidence="3">
    <location>
        <begin position="45"/>
        <end position="55"/>
    </location>
</feature>
<feature type="domain" description="RING-type" evidence="4">
    <location>
        <begin position="119"/>
        <end position="157"/>
    </location>
</feature>
<dbReference type="AlphaFoldDB" id="A0AAD7NYD9"/>
<name>A0AAD7NYD9_9AGAR</name>
<dbReference type="Gene3D" id="3.30.40.10">
    <property type="entry name" value="Zinc/RING finger domain, C3HC4 (zinc finger)"/>
    <property type="match status" value="1"/>
</dbReference>
<evidence type="ECO:0000256" key="3">
    <source>
        <dbReference type="SAM" id="MobiDB-lite"/>
    </source>
</evidence>
<dbReference type="InterPro" id="IPR018527">
    <property type="entry name" value="Rubredoxin_Fe_BS"/>
</dbReference>
<keyword evidence="2" id="KW-0863">Zinc-finger</keyword>
<dbReference type="PROSITE" id="PS50089">
    <property type="entry name" value="ZF_RING_2"/>
    <property type="match status" value="1"/>
</dbReference>
<protein>
    <recommendedName>
        <fullName evidence="4">RING-type domain-containing protein</fullName>
    </recommendedName>
</protein>
<sequence length="203" mass="22394">MSKKTDLGRSAGTIHAFFSSVEPEPGIRRPLNMRTPPARKKASTAGMTNALTPISSIEGPDRMRRLRPSSISTMKTLKRPPSVAFPGSRVARAEPLTVEDLWRPGPRPPSMECHVQDHCTVCLQLLSHPVFYTCGHGHCYTCVRVWLEESWTCPQCDAVITQPPFHIAAVDGLLARAYREWDGSVVPYSWDGLTFPVVAGANV</sequence>
<comment type="caution">
    <text evidence="5">The sequence shown here is derived from an EMBL/GenBank/DDBJ whole genome shotgun (WGS) entry which is preliminary data.</text>
</comment>
<organism evidence="5 6">
    <name type="scientific">Mycena metata</name>
    <dbReference type="NCBI Taxonomy" id="1033252"/>
    <lineage>
        <taxon>Eukaryota</taxon>
        <taxon>Fungi</taxon>
        <taxon>Dikarya</taxon>
        <taxon>Basidiomycota</taxon>
        <taxon>Agaricomycotina</taxon>
        <taxon>Agaricomycetes</taxon>
        <taxon>Agaricomycetidae</taxon>
        <taxon>Agaricales</taxon>
        <taxon>Marasmiineae</taxon>
        <taxon>Mycenaceae</taxon>
        <taxon>Mycena</taxon>
    </lineage>
</organism>
<dbReference type="SMART" id="SM00184">
    <property type="entry name" value="RING"/>
    <property type="match status" value="1"/>
</dbReference>
<evidence type="ECO:0000313" key="5">
    <source>
        <dbReference type="EMBL" id="KAJ7779997.1"/>
    </source>
</evidence>
<reference evidence="5" key="1">
    <citation type="submission" date="2023-03" db="EMBL/GenBank/DDBJ databases">
        <title>Massive genome expansion in bonnet fungi (Mycena s.s.) driven by repeated elements and novel gene families across ecological guilds.</title>
        <authorList>
            <consortium name="Lawrence Berkeley National Laboratory"/>
            <person name="Harder C.B."/>
            <person name="Miyauchi S."/>
            <person name="Viragh M."/>
            <person name="Kuo A."/>
            <person name="Thoen E."/>
            <person name="Andreopoulos B."/>
            <person name="Lu D."/>
            <person name="Skrede I."/>
            <person name="Drula E."/>
            <person name="Henrissat B."/>
            <person name="Morin E."/>
            <person name="Kohler A."/>
            <person name="Barry K."/>
            <person name="LaButti K."/>
            <person name="Morin E."/>
            <person name="Salamov A."/>
            <person name="Lipzen A."/>
            <person name="Mereny Z."/>
            <person name="Hegedus B."/>
            <person name="Baldrian P."/>
            <person name="Stursova M."/>
            <person name="Weitz H."/>
            <person name="Taylor A."/>
            <person name="Grigoriev I.V."/>
            <person name="Nagy L.G."/>
            <person name="Martin F."/>
            <person name="Kauserud H."/>
        </authorList>
    </citation>
    <scope>NUCLEOTIDE SEQUENCE</scope>
    <source>
        <strain evidence="5">CBHHK182m</strain>
    </source>
</reference>
<gene>
    <name evidence="5" type="ORF">B0H16DRAFT_1711221</name>
</gene>
<proteinExistence type="predicted"/>
<dbReference type="EMBL" id="JARKIB010000005">
    <property type="protein sequence ID" value="KAJ7779997.1"/>
    <property type="molecule type" value="Genomic_DNA"/>
</dbReference>
<evidence type="ECO:0000259" key="4">
    <source>
        <dbReference type="PROSITE" id="PS50089"/>
    </source>
</evidence>
<dbReference type="PROSITE" id="PS00202">
    <property type="entry name" value="RUBREDOXIN"/>
    <property type="match status" value="1"/>
</dbReference>
<dbReference type="InterPro" id="IPR013083">
    <property type="entry name" value="Znf_RING/FYVE/PHD"/>
</dbReference>
<evidence type="ECO:0000313" key="6">
    <source>
        <dbReference type="Proteomes" id="UP001215598"/>
    </source>
</evidence>
<dbReference type="GO" id="GO:0008270">
    <property type="term" value="F:zinc ion binding"/>
    <property type="evidence" value="ECO:0007669"/>
    <property type="project" value="UniProtKB-KW"/>
</dbReference>
<keyword evidence="6" id="KW-1185">Reference proteome</keyword>
<dbReference type="Proteomes" id="UP001215598">
    <property type="component" value="Unassembled WGS sequence"/>
</dbReference>
<dbReference type="InterPro" id="IPR001841">
    <property type="entry name" value="Znf_RING"/>
</dbReference>
<dbReference type="SUPFAM" id="SSF57850">
    <property type="entry name" value="RING/U-box"/>
    <property type="match status" value="1"/>
</dbReference>
<dbReference type="Pfam" id="PF13923">
    <property type="entry name" value="zf-C3HC4_2"/>
    <property type="match status" value="1"/>
</dbReference>
<feature type="region of interest" description="Disordered" evidence="3">
    <location>
        <begin position="20"/>
        <end position="62"/>
    </location>
</feature>
<accession>A0AAD7NYD9</accession>
<keyword evidence="1" id="KW-0479">Metal-binding</keyword>
<evidence type="ECO:0000256" key="2">
    <source>
        <dbReference type="PROSITE-ProRule" id="PRU00175"/>
    </source>
</evidence>